<feature type="compositionally biased region" description="Polar residues" evidence="1">
    <location>
        <begin position="37"/>
        <end position="53"/>
    </location>
</feature>
<keyword evidence="2" id="KW-0732">Signal</keyword>
<protein>
    <submittedName>
        <fullName evidence="3">Uncharacterized protein</fullName>
    </submittedName>
</protein>
<keyword evidence="4" id="KW-1185">Reference proteome</keyword>
<dbReference type="HOGENOM" id="CLU_3069633_0_0_1"/>
<feature type="region of interest" description="Disordered" evidence="1">
    <location>
        <begin position="27"/>
        <end position="53"/>
    </location>
</feature>
<gene>
    <name evidence="3" type="ORF">PISMIDRAFT_682392</name>
</gene>
<dbReference type="AlphaFoldDB" id="A0A0C9Z213"/>
<sequence>MLPGSLVLVTFVLTALRWAVPFDHSERLDGASRGHSAETQGMLASSQRTSPRK</sequence>
<feature type="signal peptide" evidence="2">
    <location>
        <begin position="1"/>
        <end position="19"/>
    </location>
</feature>
<evidence type="ECO:0000313" key="3">
    <source>
        <dbReference type="EMBL" id="KIK20304.1"/>
    </source>
</evidence>
<reference evidence="4" key="2">
    <citation type="submission" date="2015-01" db="EMBL/GenBank/DDBJ databases">
        <title>Evolutionary Origins and Diversification of the Mycorrhizal Mutualists.</title>
        <authorList>
            <consortium name="DOE Joint Genome Institute"/>
            <consortium name="Mycorrhizal Genomics Consortium"/>
            <person name="Kohler A."/>
            <person name="Kuo A."/>
            <person name="Nagy L.G."/>
            <person name="Floudas D."/>
            <person name="Copeland A."/>
            <person name="Barry K.W."/>
            <person name="Cichocki N."/>
            <person name="Veneault-Fourrey C."/>
            <person name="LaButti K."/>
            <person name="Lindquist E.A."/>
            <person name="Lipzen A."/>
            <person name="Lundell T."/>
            <person name="Morin E."/>
            <person name="Murat C."/>
            <person name="Riley R."/>
            <person name="Ohm R."/>
            <person name="Sun H."/>
            <person name="Tunlid A."/>
            <person name="Henrissat B."/>
            <person name="Grigoriev I.V."/>
            <person name="Hibbett D.S."/>
            <person name="Martin F."/>
        </authorList>
    </citation>
    <scope>NUCLEOTIDE SEQUENCE [LARGE SCALE GENOMIC DNA]</scope>
    <source>
        <strain evidence="4">441</strain>
    </source>
</reference>
<organism evidence="3 4">
    <name type="scientific">Pisolithus microcarpus 441</name>
    <dbReference type="NCBI Taxonomy" id="765257"/>
    <lineage>
        <taxon>Eukaryota</taxon>
        <taxon>Fungi</taxon>
        <taxon>Dikarya</taxon>
        <taxon>Basidiomycota</taxon>
        <taxon>Agaricomycotina</taxon>
        <taxon>Agaricomycetes</taxon>
        <taxon>Agaricomycetidae</taxon>
        <taxon>Boletales</taxon>
        <taxon>Sclerodermatineae</taxon>
        <taxon>Pisolithaceae</taxon>
        <taxon>Pisolithus</taxon>
    </lineage>
</organism>
<name>A0A0C9Z213_9AGAM</name>
<evidence type="ECO:0000256" key="1">
    <source>
        <dbReference type="SAM" id="MobiDB-lite"/>
    </source>
</evidence>
<evidence type="ECO:0000256" key="2">
    <source>
        <dbReference type="SAM" id="SignalP"/>
    </source>
</evidence>
<feature type="chain" id="PRO_5002223536" evidence="2">
    <location>
        <begin position="20"/>
        <end position="53"/>
    </location>
</feature>
<evidence type="ECO:0000313" key="4">
    <source>
        <dbReference type="Proteomes" id="UP000054018"/>
    </source>
</evidence>
<proteinExistence type="predicted"/>
<dbReference type="Proteomes" id="UP000054018">
    <property type="component" value="Unassembled WGS sequence"/>
</dbReference>
<accession>A0A0C9Z213</accession>
<feature type="compositionally biased region" description="Basic and acidic residues" evidence="1">
    <location>
        <begin position="27"/>
        <end position="36"/>
    </location>
</feature>
<dbReference type="EMBL" id="KN833767">
    <property type="protein sequence ID" value="KIK20304.1"/>
    <property type="molecule type" value="Genomic_DNA"/>
</dbReference>
<reference evidence="3 4" key="1">
    <citation type="submission" date="2014-04" db="EMBL/GenBank/DDBJ databases">
        <authorList>
            <consortium name="DOE Joint Genome Institute"/>
            <person name="Kuo A."/>
            <person name="Kohler A."/>
            <person name="Costa M.D."/>
            <person name="Nagy L.G."/>
            <person name="Floudas D."/>
            <person name="Copeland A."/>
            <person name="Barry K.W."/>
            <person name="Cichocki N."/>
            <person name="Veneault-Fourrey C."/>
            <person name="LaButti K."/>
            <person name="Lindquist E.A."/>
            <person name="Lipzen A."/>
            <person name="Lundell T."/>
            <person name="Morin E."/>
            <person name="Murat C."/>
            <person name="Sun H."/>
            <person name="Tunlid A."/>
            <person name="Henrissat B."/>
            <person name="Grigoriev I.V."/>
            <person name="Hibbett D.S."/>
            <person name="Martin F."/>
            <person name="Nordberg H.P."/>
            <person name="Cantor M.N."/>
            <person name="Hua S.X."/>
        </authorList>
    </citation>
    <scope>NUCLEOTIDE SEQUENCE [LARGE SCALE GENOMIC DNA]</scope>
    <source>
        <strain evidence="3 4">441</strain>
    </source>
</reference>